<dbReference type="EMBL" id="CP011542">
    <property type="protein sequence ID" value="AKK05056.1"/>
    <property type="molecule type" value="Genomic_DNA"/>
</dbReference>
<dbReference type="GO" id="GO:0046677">
    <property type="term" value="P:response to antibiotic"/>
    <property type="evidence" value="ECO:0007669"/>
    <property type="project" value="UniProtKB-KW"/>
</dbReference>
<dbReference type="GO" id="GO:0016887">
    <property type="term" value="F:ATP hydrolysis activity"/>
    <property type="evidence" value="ECO:0007669"/>
    <property type="project" value="InterPro"/>
</dbReference>
<dbReference type="SMART" id="SM00382">
    <property type="entry name" value="AAA"/>
    <property type="match status" value="1"/>
</dbReference>
<keyword evidence="8" id="KW-1185">Reference proteome</keyword>
<evidence type="ECO:0000256" key="2">
    <source>
        <dbReference type="ARBA" id="ARBA00022448"/>
    </source>
</evidence>
<sequence length="321" mass="34963">MSLIEIEHVSKTFKGRSGDIVANDDVSLRIDEGKVFGIFGHNGAGKTTIVNQLLGLIQPDSGSIVVSGEDIVRDRRRGRYLCSIQPQGSVPLGELTPRAVTRIMAKLRGASNAEVVRKTNELFERLDIAAWADQPGNKLSGGILRLTGFCMAAICPGRVVVLDEPTNDVDPVRRRLLWSAIRDLTRDGTSVLLVTHSISEAEGAVDEMAILDKGRVLVQGNAAKIKAKTVGDRMKLEAVTTASRPTFRAPDWVDHVEVVEGHLTLSFSSNRAVEALGWASELQKVNVLDGYSLRQMSLEDVYIQLVGEKKTCSEEVVRHAG</sequence>
<organism evidence="7 8">
    <name type="scientific">Corynebacterium mustelae</name>
    <dbReference type="NCBI Taxonomy" id="571915"/>
    <lineage>
        <taxon>Bacteria</taxon>
        <taxon>Bacillati</taxon>
        <taxon>Actinomycetota</taxon>
        <taxon>Actinomycetes</taxon>
        <taxon>Mycobacteriales</taxon>
        <taxon>Corynebacteriaceae</taxon>
        <taxon>Corynebacterium</taxon>
    </lineage>
</organism>
<gene>
    <name evidence="7" type="ORF">CMUST_03560</name>
</gene>
<evidence type="ECO:0000256" key="1">
    <source>
        <dbReference type="ARBA" id="ARBA00004202"/>
    </source>
</evidence>
<dbReference type="AlphaFoldDB" id="A0A0G3GV46"/>
<reference evidence="7 8" key="1">
    <citation type="journal article" date="2015" name="Genome Announc.">
        <title>Complete Genome Sequence of the Type Strain Corynebacterium mustelae DSM 45274, Isolated from Various Tissues of a Male Ferret with Lethal Sepsis.</title>
        <authorList>
            <person name="Ruckert C."/>
            <person name="Eimer J."/>
            <person name="Winkler A."/>
            <person name="Tauch A."/>
        </authorList>
    </citation>
    <scope>NUCLEOTIDE SEQUENCE [LARGE SCALE GENOMIC DNA]</scope>
    <source>
        <strain evidence="7 8">DSM 45274</strain>
    </source>
</reference>
<evidence type="ECO:0000256" key="4">
    <source>
        <dbReference type="ARBA" id="ARBA00022840"/>
    </source>
</evidence>
<keyword evidence="2" id="KW-0813">Transport</keyword>
<dbReference type="PATRIC" id="fig|571915.4.peg.758"/>
<reference evidence="8" key="2">
    <citation type="submission" date="2015-05" db="EMBL/GenBank/DDBJ databases">
        <title>Complete genome sequence of Corynebacterium mustelae DSM 45274, isolated from various tissues of a male ferret with lethal sepsis.</title>
        <authorList>
            <person name="Ruckert C."/>
            <person name="Albersmeier A."/>
            <person name="Winkler A."/>
            <person name="Tauch A."/>
        </authorList>
    </citation>
    <scope>NUCLEOTIDE SEQUENCE [LARGE SCALE GENOMIC DNA]</scope>
    <source>
        <strain evidence="8">DSM 45274</strain>
    </source>
</reference>
<dbReference type="RefSeq" id="WP_047261348.1">
    <property type="nucleotide sequence ID" value="NZ_CP011542.1"/>
</dbReference>
<dbReference type="InterPro" id="IPR003593">
    <property type="entry name" value="AAA+_ATPase"/>
</dbReference>
<dbReference type="PANTHER" id="PTHR42711">
    <property type="entry name" value="ABC TRANSPORTER ATP-BINDING PROTEIN"/>
    <property type="match status" value="1"/>
</dbReference>
<dbReference type="PANTHER" id="PTHR42711:SF19">
    <property type="entry name" value="DOXORUBICIN RESISTANCE ATP-BINDING PROTEIN DRRA"/>
    <property type="match status" value="1"/>
</dbReference>
<dbReference type="InterPro" id="IPR050763">
    <property type="entry name" value="ABC_transporter_ATP-binding"/>
</dbReference>
<evidence type="ECO:0000256" key="3">
    <source>
        <dbReference type="ARBA" id="ARBA00022741"/>
    </source>
</evidence>
<dbReference type="OrthoDB" id="9804819at2"/>
<protein>
    <submittedName>
        <fullName evidence="7">ABC-type multidrug transport system, ATPase component</fullName>
    </submittedName>
</protein>
<evidence type="ECO:0000313" key="7">
    <source>
        <dbReference type="EMBL" id="AKK05056.1"/>
    </source>
</evidence>
<evidence type="ECO:0000313" key="8">
    <source>
        <dbReference type="Proteomes" id="UP000035199"/>
    </source>
</evidence>
<keyword evidence="3" id="KW-0547">Nucleotide-binding</keyword>
<dbReference type="InterPro" id="IPR003439">
    <property type="entry name" value="ABC_transporter-like_ATP-bd"/>
</dbReference>
<dbReference type="GO" id="GO:0005524">
    <property type="term" value="F:ATP binding"/>
    <property type="evidence" value="ECO:0007669"/>
    <property type="project" value="UniProtKB-KW"/>
</dbReference>
<evidence type="ECO:0000259" key="6">
    <source>
        <dbReference type="PROSITE" id="PS50893"/>
    </source>
</evidence>
<keyword evidence="5" id="KW-0046">Antibiotic resistance</keyword>
<dbReference type="STRING" id="571915.CMUST_03560"/>
<dbReference type="KEGG" id="cmv:CMUST_03560"/>
<proteinExistence type="predicted"/>
<name>A0A0G3GV46_9CORY</name>
<dbReference type="Pfam" id="PF00005">
    <property type="entry name" value="ABC_tran"/>
    <property type="match status" value="1"/>
</dbReference>
<dbReference type="SUPFAM" id="SSF52540">
    <property type="entry name" value="P-loop containing nucleoside triphosphate hydrolases"/>
    <property type="match status" value="1"/>
</dbReference>
<evidence type="ECO:0000256" key="5">
    <source>
        <dbReference type="ARBA" id="ARBA00023251"/>
    </source>
</evidence>
<dbReference type="GO" id="GO:0005886">
    <property type="term" value="C:plasma membrane"/>
    <property type="evidence" value="ECO:0007669"/>
    <property type="project" value="UniProtKB-SubCell"/>
</dbReference>
<dbReference type="PROSITE" id="PS50893">
    <property type="entry name" value="ABC_TRANSPORTER_2"/>
    <property type="match status" value="1"/>
</dbReference>
<keyword evidence="4" id="KW-0067">ATP-binding</keyword>
<dbReference type="Proteomes" id="UP000035199">
    <property type="component" value="Chromosome"/>
</dbReference>
<accession>A0A0G3GV46</accession>
<dbReference type="InterPro" id="IPR027417">
    <property type="entry name" value="P-loop_NTPase"/>
</dbReference>
<dbReference type="Gene3D" id="3.40.50.300">
    <property type="entry name" value="P-loop containing nucleotide triphosphate hydrolases"/>
    <property type="match status" value="1"/>
</dbReference>
<feature type="domain" description="ABC transporter" evidence="6">
    <location>
        <begin position="4"/>
        <end position="238"/>
    </location>
</feature>
<comment type="subcellular location">
    <subcellularLocation>
        <location evidence="1">Cell membrane</location>
        <topology evidence="1">Peripheral membrane protein</topology>
    </subcellularLocation>
</comment>